<evidence type="ECO:0000256" key="3">
    <source>
        <dbReference type="RuleBase" id="RU364072"/>
    </source>
</evidence>
<dbReference type="InterPro" id="IPR050709">
    <property type="entry name" value="Biotin_Carboxyl_Carrier/Decarb"/>
</dbReference>
<dbReference type="Gene3D" id="2.40.50.100">
    <property type="match status" value="1"/>
</dbReference>
<keyword evidence="3" id="KW-0276">Fatty acid metabolism</keyword>
<dbReference type="STRING" id="1802579.A2310_04605"/>
<keyword evidence="3" id="KW-0275">Fatty acid biosynthesis</keyword>
<name>A0A1F4SWL2_UNCSA</name>
<dbReference type="SUPFAM" id="SSF51230">
    <property type="entry name" value="Single hybrid motif"/>
    <property type="match status" value="1"/>
</dbReference>
<keyword evidence="3" id="KW-0444">Lipid biosynthesis</keyword>
<reference evidence="5 6" key="1">
    <citation type="journal article" date="2016" name="Nat. Commun.">
        <title>Thousands of microbial genomes shed light on interconnected biogeochemical processes in an aquifer system.</title>
        <authorList>
            <person name="Anantharaman K."/>
            <person name="Brown C.T."/>
            <person name="Hug L.A."/>
            <person name="Sharon I."/>
            <person name="Castelle C.J."/>
            <person name="Probst A.J."/>
            <person name="Thomas B.C."/>
            <person name="Singh A."/>
            <person name="Wilkins M.J."/>
            <person name="Karaoz U."/>
            <person name="Brodie E.L."/>
            <person name="Williams K.H."/>
            <person name="Hubbard S.S."/>
            <person name="Banfield J.F."/>
        </authorList>
    </citation>
    <scope>NUCLEOTIDE SEQUENCE [LARGE SCALE GENOMIC DNA]</scope>
</reference>
<dbReference type="UniPathway" id="UPA00094"/>
<keyword evidence="3" id="KW-0443">Lipid metabolism</keyword>
<dbReference type="GO" id="GO:0003989">
    <property type="term" value="F:acetyl-CoA carboxylase activity"/>
    <property type="evidence" value="ECO:0007669"/>
    <property type="project" value="InterPro"/>
</dbReference>
<dbReference type="PANTHER" id="PTHR45266:SF3">
    <property type="entry name" value="OXALOACETATE DECARBOXYLASE ALPHA CHAIN"/>
    <property type="match status" value="1"/>
</dbReference>
<evidence type="ECO:0000313" key="6">
    <source>
        <dbReference type="Proteomes" id="UP000178417"/>
    </source>
</evidence>
<dbReference type="NCBIfam" id="NF005457">
    <property type="entry name" value="PRK07051.1"/>
    <property type="match status" value="1"/>
</dbReference>
<protein>
    <recommendedName>
        <fullName evidence="1 3">Biotin carboxyl carrier protein of acetyl-CoA carboxylase</fullName>
    </recommendedName>
</protein>
<dbReference type="Pfam" id="PF00364">
    <property type="entry name" value="Biotin_lipoyl"/>
    <property type="match status" value="1"/>
</dbReference>
<comment type="pathway">
    <text evidence="3">Lipid metabolism; fatty acid biosynthesis.</text>
</comment>
<organism evidence="5 6">
    <name type="scientific">candidate division WOR-1 bacterium RIFOXYB2_FULL_37_13</name>
    <dbReference type="NCBI Taxonomy" id="1802579"/>
    <lineage>
        <taxon>Bacteria</taxon>
        <taxon>Bacillati</taxon>
        <taxon>Saganbacteria</taxon>
    </lineage>
</organism>
<dbReference type="PANTHER" id="PTHR45266">
    <property type="entry name" value="OXALOACETATE DECARBOXYLASE ALPHA CHAIN"/>
    <property type="match status" value="1"/>
</dbReference>
<dbReference type="CDD" id="cd06850">
    <property type="entry name" value="biotinyl_domain"/>
    <property type="match status" value="1"/>
</dbReference>
<dbReference type="GO" id="GO:0006633">
    <property type="term" value="P:fatty acid biosynthetic process"/>
    <property type="evidence" value="ECO:0007669"/>
    <property type="project" value="UniProtKB-UniPathway"/>
</dbReference>
<evidence type="ECO:0000259" key="4">
    <source>
        <dbReference type="PROSITE" id="PS50968"/>
    </source>
</evidence>
<feature type="domain" description="Lipoyl-binding" evidence="4">
    <location>
        <begin position="69"/>
        <end position="145"/>
    </location>
</feature>
<dbReference type="PROSITE" id="PS50968">
    <property type="entry name" value="BIOTINYL_LIPOYL"/>
    <property type="match status" value="1"/>
</dbReference>
<comment type="caution">
    <text evidence="5">The sequence shown here is derived from an EMBL/GenBank/DDBJ whole genome shotgun (WGS) entry which is preliminary data.</text>
</comment>
<evidence type="ECO:0000313" key="5">
    <source>
        <dbReference type="EMBL" id="OGC24747.1"/>
    </source>
</evidence>
<dbReference type="PRINTS" id="PR01071">
    <property type="entry name" value="ACOABIOTINCC"/>
</dbReference>
<dbReference type="GO" id="GO:0009317">
    <property type="term" value="C:acetyl-CoA carboxylase complex"/>
    <property type="evidence" value="ECO:0007669"/>
    <property type="project" value="InterPro"/>
</dbReference>
<dbReference type="InterPro" id="IPR011053">
    <property type="entry name" value="Single_hybrid_motif"/>
</dbReference>
<evidence type="ECO:0000256" key="2">
    <source>
        <dbReference type="ARBA" id="ARBA00023267"/>
    </source>
</evidence>
<proteinExistence type="predicted"/>
<dbReference type="EMBL" id="MEUB01000007">
    <property type="protein sequence ID" value="OGC24747.1"/>
    <property type="molecule type" value="Genomic_DNA"/>
</dbReference>
<sequence>MVDFDLLKKLIEMVKNEDISGITIEDKGTKYEIKRERGGVVMSNPPSLQTSNTPVSHIQQSTPDVDEDLLAITSPMVGTFYSAPSPDSPAFVKVGDNVNSGKVVCIVEAMKLFNEIESEVSGTIVKILVENGKPVEYGQKLMLVKKG</sequence>
<gene>
    <name evidence="5" type="ORF">A2310_04605</name>
</gene>
<dbReference type="AlphaFoldDB" id="A0A1F4SWL2"/>
<accession>A0A1F4SWL2</accession>
<dbReference type="Proteomes" id="UP000178417">
    <property type="component" value="Unassembled WGS sequence"/>
</dbReference>
<dbReference type="NCBIfam" id="TIGR00531">
    <property type="entry name" value="BCCP"/>
    <property type="match status" value="1"/>
</dbReference>
<evidence type="ECO:0000256" key="1">
    <source>
        <dbReference type="ARBA" id="ARBA00017562"/>
    </source>
</evidence>
<dbReference type="InterPro" id="IPR001249">
    <property type="entry name" value="AcCoA_biotinCC"/>
</dbReference>
<dbReference type="InterPro" id="IPR000089">
    <property type="entry name" value="Biotin_lipoyl"/>
</dbReference>
<comment type="function">
    <text evidence="3">This protein is a component of the acetyl coenzyme A carboxylase complex; first, biotin carboxylase catalyzes the carboxylation of the carrier protein and then the transcarboxylase transfers the carboxyl group to form malonyl-CoA.</text>
</comment>
<keyword evidence="2 3" id="KW-0092">Biotin</keyword>